<gene>
    <name evidence="2" type="ORF">IL45_02100</name>
    <name evidence="3" type="ORF">LY02_02740</name>
</gene>
<dbReference type="Proteomes" id="UP000028531">
    <property type="component" value="Unassembled WGS sequence"/>
</dbReference>
<protein>
    <submittedName>
        <fullName evidence="3">Nucleotide-binding universal stress UspA family protein</fullName>
    </submittedName>
</protein>
<dbReference type="RefSeq" id="WP_036579656.1">
    <property type="nucleotide sequence ID" value="NZ_JPJI01000012.1"/>
</dbReference>
<dbReference type="OrthoDB" id="9788959at2"/>
<accession>A0A084JZP9</accession>
<organism evidence="2 4">
    <name type="scientific">Nonlabens ulvanivorans</name>
    <name type="common">Persicivirga ulvanivorans</name>
    <dbReference type="NCBI Taxonomy" id="906888"/>
    <lineage>
        <taxon>Bacteria</taxon>
        <taxon>Pseudomonadati</taxon>
        <taxon>Bacteroidota</taxon>
        <taxon>Flavobacteriia</taxon>
        <taxon>Flavobacteriales</taxon>
        <taxon>Flavobacteriaceae</taxon>
        <taxon>Nonlabens</taxon>
    </lineage>
</organism>
<comment type="caution">
    <text evidence="2">The sequence shown here is derived from an EMBL/GenBank/DDBJ whole genome shotgun (WGS) entry which is preliminary data.</text>
</comment>
<feature type="domain" description="UspA" evidence="1">
    <location>
        <begin position="1"/>
        <end position="134"/>
    </location>
</feature>
<dbReference type="EMBL" id="JPJI01000012">
    <property type="protein sequence ID" value="KEZ94433.1"/>
    <property type="molecule type" value="Genomic_DNA"/>
</dbReference>
<reference evidence="3 5" key="2">
    <citation type="submission" date="2018-03" db="EMBL/GenBank/DDBJ databases">
        <title>Genomic Encyclopedia of Archaeal and Bacterial Type Strains, Phase II (KMG-II): from individual species to whole genera.</title>
        <authorList>
            <person name="Goeker M."/>
        </authorList>
    </citation>
    <scope>NUCLEOTIDE SEQUENCE [LARGE SCALE GENOMIC DNA]</scope>
    <source>
        <strain evidence="3 5">DSM 22727</strain>
    </source>
</reference>
<evidence type="ECO:0000313" key="3">
    <source>
        <dbReference type="EMBL" id="PRX12327.1"/>
    </source>
</evidence>
<evidence type="ECO:0000313" key="2">
    <source>
        <dbReference type="EMBL" id="KEZ94433.1"/>
    </source>
</evidence>
<keyword evidence="5" id="KW-1185">Reference proteome</keyword>
<name>A0A084JZP9_NONUL</name>
<dbReference type="InterPro" id="IPR006016">
    <property type="entry name" value="UspA"/>
</dbReference>
<evidence type="ECO:0000313" key="5">
    <source>
        <dbReference type="Proteomes" id="UP000239997"/>
    </source>
</evidence>
<dbReference type="AlphaFoldDB" id="A0A084JZP9"/>
<dbReference type="SUPFAM" id="SSF52402">
    <property type="entry name" value="Adenine nucleotide alpha hydrolases-like"/>
    <property type="match status" value="1"/>
</dbReference>
<evidence type="ECO:0000259" key="1">
    <source>
        <dbReference type="Pfam" id="PF00582"/>
    </source>
</evidence>
<dbReference type="EMBL" id="PVNA01000007">
    <property type="protein sequence ID" value="PRX12327.1"/>
    <property type="molecule type" value="Genomic_DNA"/>
</dbReference>
<dbReference type="Gene3D" id="3.40.50.12370">
    <property type="match status" value="1"/>
</dbReference>
<reference evidence="2 4" key="1">
    <citation type="submission" date="2014-07" db="EMBL/GenBank/DDBJ databases">
        <title>Draft genome sequence of Nonlabens ulvanivorans, an ulvan degrading bacterium.</title>
        <authorList>
            <person name="Kopel M."/>
            <person name="Helbert W."/>
            <person name="Henrissat B."/>
            <person name="Doniger T."/>
            <person name="Banin E."/>
        </authorList>
    </citation>
    <scope>NUCLEOTIDE SEQUENCE [LARGE SCALE GENOMIC DNA]</scope>
    <source>
        <strain evidence="2 4">PLR</strain>
    </source>
</reference>
<evidence type="ECO:0000313" key="4">
    <source>
        <dbReference type="Proteomes" id="UP000028531"/>
    </source>
</evidence>
<dbReference type="Pfam" id="PF00582">
    <property type="entry name" value="Usp"/>
    <property type="match status" value="1"/>
</dbReference>
<proteinExistence type="predicted"/>
<sequence>MKHILIPVDNTDPSWTAAHCAISMYRDAGICFYLLPASSLKPIDDDASKTLIATNYNFKERVEALELLIAPHQKIIGLSLEGSFITQVKEAVHDNDIDLIVCTDVFHATHNGQIDAIHTKAIITRIKCPVLIVPHDFKCKPLEQVVLLSDFNFTHRSKATNTITDFVDRSQTHLNILQLQTSNAILTQSQVENKSFLKTALEQFSCSFHSVINKTMDDALQLFVSIHQVELVILFAKNINFLENILFSSEHYHELNYRKKVPFLIIHE</sequence>
<dbReference type="Proteomes" id="UP000239997">
    <property type="component" value="Unassembled WGS sequence"/>
</dbReference>